<protein>
    <recommendedName>
        <fullName evidence="3">Spondin_N</fullName>
    </recommendedName>
</protein>
<proteinExistence type="predicted"/>
<dbReference type="PROSITE" id="PS51257">
    <property type="entry name" value="PROKAR_LIPOPROTEIN"/>
    <property type="match status" value="1"/>
</dbReference>
<dbReference type="STRING" id="332977.SAMN05421740_103514"/>
<reference evidence="2" key="1">
    <citation type="submission" date="2016-10" db="EMBL/GenBank/DDBJ databases">
        <authorList>
            <person name="Varghese N."/>
            <person name="Submissions S."/>
        </authorList>
    </citation>
    <scope>NUCLEOTIDE SEQUENCE [LARGE SCALE GENOMIC DNA]</scope>
    <source>
        <strain evidence="2">Jip14</strain>
    </source>
</reference>
<organism evidence="1 2">
    <name type="scientific">Parapedobacter koreensis</name>
    <dbReference type="NCBI Taxonomy" id="332977"/>
    <lineage>
        <taxon>Bacteria</taxon>
        <taxon>Pseudomonadati</taxon>
        <taxon>Bacteroidota</taxon>
        <taxon>Sphingobacteriia</taxon>
        <taxon>Sphingobacteriales</taxon>
        <taxon>Sphingobacteriaceae</taxon>
        <taxon>Parapedobacter</taxon>
    </lineage>
</organism>
<sequence>MRQKKSSWLSLAVLPLLITACDKDNDKKPTTTAATITIENVLDSRPLVQSGKFQHSESSPVVLPGESISFSFSAAKGQAITFASMYGWSNDLFFAPANPGILLYEEDGTPITGDVSAQIKLWDNGTRINQPPGASIAHPGTAEATLKNITEVNGTDAQGNAYAPAPSLMKLALEYNGNSMFTLTITNTSGATANPTPFSPGVWAISYIAGGDLLNPMPLYEAEQPTANGLTAIAEMGDNTALGEYLEGQTGIFTPLSPVLVVVYSGIENPIYKTGENDRGEGLKELAQKGDATGLAAHLKTLSGVKEVYVLAEANTTVLLPKIEGQPGGSASQQLEVAAGDRLAIATMYGFSNDWFFASKDNGVDAMQKGDISSSIELYDNGTAIDQFPGAGITQFNLAGTPLMESKPIQAVPNPNAFTTLPDISGILKVTLQ</sequence>
<dbReference type="OrthoDB" id="1013900at2"/>
<gene>
    <name evidence="1" type="ORF">SAMN05421740_103514</name>
</gene>
<evidence type="ECO:0000313" key="2">
    <source>
        <dbReference type="Proteomes" id="UP000198916"/>
    </source>
</evidence>
<evidence type="ECO:0000313" key="1">
    <source>
        <dbReference type="EMBL" id="SEL10521.1"/>
    </source>
</evidence>
<dbReference type="InterPro" id="IPR038678">
    <property type="entry name" value="Spondin_N_sf"/>
</dbReference>
<evidence type="ECO:0008006" key="3">
    <source>
        <dbReference type="Google" id="ProtNLM"/>
    </source>
</evidence>
<dbReference type="NCBIfam" id="NF038123">
    <property type="entry name" value="NF038123_dom"/>
    <property type="match status" value="2"/>
</dbReference>
<dbReference type="Proteomes" id="UP000198916">
    <property type="component" value="Unassembled WGS sequence"/>
</dbReference>
<dbReference type="AlphaFoldDB" id="A0A1H7MHF4"/>
<name>A0A1H7MHF4_9SPHI</name>
<dbReference type="InterPro" id="IPR009465">
    <property type="entry name" value="Spondin_N"/>
</dbReference>
<accession>A0A1H7MHF4</accession>
<keyword evidence="2" id="KW-1185">Reference proteome</keyword>
<dbReference type="EMBL" id="FNZR01000003">
    <property type="protein sequence ID" value="SEL10521.1"/>
    <property type="molecule type" value="Genomic_DNA"/>
</dbReference>
<dbReference type="RefSeq" id="WP_090605074.1">
    <property type="nucleotide sequence ID" value="NZ_FNZR01000003.1"/>
</dbReference>
<dbReference type="Gene3D" id="2.60.40.2130">
    <property type="entry name" value="F-spondin domain"/>
    <property type="match status" value="2"/>
</dbReference>